<feature type="transmembrane region" description="Helical" evidence="7">
    <location>
        <begin position="82"/>
        <end position="101"/>
    </location>
</feature>
<comment type="caution">
    <text evidence="9">The sequence shown here is derived from an EMBL/GenBank/DDBJ whole genome shotgun (WGS) entry which is preliminary data.</text>
</comment>
<feature type="transmembrane region" description="Helical" evidence="7">
    <location>
        <begin position="365"/>
        <end position="385"/>
    </location>
</feature>
<keyword evidence="3" id="KW-1003">Cell membrane</keyword>
<evidence type="ECO:0000259" key="8">
    <source>
        <dbReference type="PROSITE" id="PS50850"/>
    </source>
</evidence>
<feature type="transmembrane region" description="Helical" evidence="7">
    <location>
        <begin position="251"/>
        <end position="270"/>
    </location>
</feature>
<dbReference type="SUPFAM" id="SSF103473">
    <property type="entry name" value="MFS general substrate transporter"/>
    <property type="match status" value="1"/>
</dbReference>
<evidence type="ECO:0000256" key="5">
    <source>
        <dbReference type="ARBA" id="ARBA00022989"/>
    </source>
</evidence>
<dbReference type="Gene3D" id="1.20.1250.20">
    <property type="entry name" value="MFS general substrate transporter like domains"/>
    <property type="match status" value="1"/>
</dbReference>
<feature type="domain" description="Major facilitator superfamily (MFS) profile" evidence="8">
    <location>
        <begin position="14"/>
        <end position="397"/>
    </location>
</feature>
<sequence length="397" mass="43378">MSNREKMSSLEIRTSFILASIYALRMLGMFLILPIFAIYASGLEGNPTSFQIGLALGIYGLTQALFQIPFGMSSDYFGRKKVIYFGLLLFVIGSIVAALSSTIEGIIIGRSIQGAGAISAVLTALLADLTRDEHRTKAMAIIGGGIGLTFALSLVISPWLNTLIGVTGIFLLMAVLSVLAFFIVHFFIKEPRSEGKKTPITQADFLSLIKDIHLNRLNFGIFVLHATQISMFMIVPIYLISQGGIDLSSHWYIYLPVLIVSFLLIIPVIIFSERYHKNKLTFLGAILFLLAAQITFMVFSATLTGIIVALLIYFVGFNFLEASLPSLVSRVAPINKKGLALGVYNTSQSLGIFIGGSVGGLITKFYGYNGSFLFCIILIGVWFAFSCQMKVPLVKKN</sequence>
<keyword evidence="5 7" id="KW-1133">Transmembrane helix</keyword>
<reference evidence="9 10" key="1">
    <citation type="submission" date="2006-11" db="EMBL/GenBank/DDBJ databases">
        <authorList>
            <person name="Giovannoni S."/>
            <person name="Vergin K."/>
            <person name="Ferriera S."/>
            <person name="Johnson J."/>
            <person name="Kravitz S."/>
            <person name="Beeson K."/>
            <person name="Sutton G."/>
            <person name="Rogers Y.-H."/>
            <person name="Friedman R."/>
            <person name="Frazier M."/>
            <person name="Venter J.C."/>
        </authorList>
    </citation>
    <scope>NUCLEOTIDE SEQUENCE [LARGE SCALE GENOMIC DNA]</scope>
    <source>
        <strain evidence="9 10">HTCC2181</strain>
    </source>
</reference>
<accession>A0P5C2</accession>
<dbReference type="Pfam" id="PF07690">
    <property type="entry name" value="MFS_1"/>
    <property type="match status" value="1"/>
</dbReference>
<gene>
    <name evidence="9" type="ORF">MB2181_01625</name>
</gene>
<evidence type="ECO:0000313" key="10">
    <source>
        <dbReference type="Proteomes" id="UP000054262"/>
    </source>
</evidence>
<organism evidence="9 10">
    <name type="scientific">Methylophilales bacterium HTCC2181</name>
    <dbReference type="NCBI Taxonomy" id="383631"/>
    <lineage>
        <taxon>Bacteria</taxon>
        <taxon>Pseudomonadati</taxon>
        <taxon>Pseudomonadota</taxon>
        <taxon>Betaproteobacteria</taxon>
        <taxon>Nitrosomonadales</taxon>
        <taxon>OM43 clade</taxon>
    </lineage>
</organism>
<dbReference type="GO" id="GO:0022857">
    <property type="term" value="F:transmembrane transporter activity"/>
    <property type="evidence" value="ECO:0007669"/>
    <property type="project" value="InterPro"/>
</dbReference>
<dbReference type="AlphaFoldDB" id="A0P5C2"/>
<evidence type="ECO:0000256" key="6">
    <source>
        <dbReference type="ARBA" id="ARBA00023136"/>
    </source>
</evidence>
<dbReference type="InterPro" id="IPR036259">
    <property type="entry name" value="MFS_trans_sf"/>
</dbReference>
<dbReference type="PANTHER" id="PTHR23517">
    <property type="entry name" value="RESISTANCE PROTEIN MDTM, PUTATIVE-RELATED-RELATED"/>
    <property type="match status" value="1"/>
</dbReference>
<feature type="transmembrane region" description="Helical" evidence="7">
    <location>
        <begin position="52"/>
        <end position="70"/>
    </location>
</feature>
<dbReference type="PROSITE" id="PS50850">
    <property type="entry name" value="MFS"/>
    <property type="match status" value="1"/>
</dbReference>
<evidence type="ECO:0000256" key="7">
    <source>
        <dbReference type="SAM" id="Phobius"/>
    </source>
</evidence>
<evidence type="ECO:0000256" key="1">
    <source>
        <dbReference type="ARBA" id="ARBA00004651"/>
    </source>
</evidence>
<dbReference type="InterPro" id="IPR011701">
    <property type="entry name" value="MFS"/>
</dbReference>
<feature type="transmembrane region" description="Helical" evidence="7">
    <location>
        <begin position="217"/>
        <end position="239"/>
    </location>
</feature>
<dbReference type="InterPro" id="IPR050171">
    <property type="entry name" value="MFS_Transporters"/>
</dbReference>
<keyword evidence="6 7" id="KW-0472">Membrane</keyword>
<dbReference type="PANTHER" id="PTHR23517:SF2">
    <property type="entry name" value="MULTIDRUG RESISTANCE PROTEIN MDTH"/>
    <property type="match status" value="1"/>
</dbReference>
<name>A0P5C2_9PROT</name>
<dbReference type="Proteomes" id="UP000054262">
    <property type="component" value="Unassembled WGS sequence"/>
</dbReference>
<proteinExistence type="predicted"/>
<keyword evidence="10" id="KW-1185">Reference proteome</keyword>
<comment type="subcellular location">
    <subcellularLocation>
        <location evidence="1">Cell membrane</location>
        <topology evidence="1">Multi-pass membrane protein</topology>
    </subcellularLocation>
</comment>
<dbReference type="EMBL" id="AAUX01000001">
    <property type="protein sequence ID" value="EAV46732.1"/>
    <property type="molecule type" value="Genomic_DNA"/>
</dbReference>
<evidence type="ECO:0000256" key="2">
    <source>
        <dbReference type="ARBA" id="ARBA00022448"/>
    </source>
</evidence>
<evidence type="ECO:0000256" key="4">
    <source>
        <dbReference type="ARBA" id="ARBA00022692"/>
    </source>
</evidence>
<dbReference type="GO" id="GO:0005886">
    <property type="term" value="C:plasma membrane"/>
    <property type="evidence" value="ECO:0007669"/>
    <property type="project" value="UniProtKB-SubCell"/>
</dbReference>
<feature type="transmembrane region" description="Helical" evidence="7">
    <location>
        <begin position="166"/>
        <end position="188"/>
    </location>
</feature>
<feature type="transmembrane region" description="Helical" evidence="7">
    <location>
        <begin position="139"/>
        <end position="160"/>
    </location>
</feature>
<dbReference type="InterPro" id="IPR001958">
    <property type="entry name" value="Tet-R_TetA/multi-R_MdtG-like"/>
</dbReference>
<feature type="transmembrane region" description="Helical" evidence="7">
    <location>
        <begin position="107"/>
        <end position="127"/>
    </location>
</feature>
<dbReference type="OrthoDB" id="9764259at2"/>
<dbReference type="InterPro" id="IPR020846">
    <property type="entry name" value="MFS_dom"/>
</dbReference>
<evidence type="ECO:0000313" key="9">
    <source>
        <dbReference type="EMBL" id="EAV46732.1"/>
    </source>
</evidence>
<dbReference type="PRINTS" id="PR01035">
    <property type="entry name" value="TCRTETA"/>
</dbReference>
<feature type="transmembrane region" description="Helical" evidence="7">
    <location>
        <begin position="282"/>
        <end position="315"/>
    </location>
</feature>
<protein>
    <submittedName>
        <fullName evidence="9">MFS family transporter</fullName>
    </submittedName>
</protein>
<keyword evidence="2" id="KW-0813">Transport</keyword>
<dbReference type="CDD" id="cd17472">
    <property type="entry name" value="MFS_YajR_like"/>
    <property type="match status" value="1"/>
</dbReference>
<keyword evidence="4 7" id="KW-0812">Transmembrane</keyword>
<evidence type="ECO:0000256" key="3">
    <source>
        <dbReference type="ARBA" id="ARBA00022475"/>
    </source>
</evidence>
<feature type="transmembrane region" description="Helical" evidence="7">
    <location>
        <begin position="21"/>
        <end position="40"/>
    </location>
</feature>